<comment type="caution">
    <text evidence="1">The sequence shown here is derived from an EMBL/GenBank/DDBJ whole genome shotgun (WGS) entry which is preliminary data.</text>
</comment>
<gene>
    <name evidence="1" type="ORF">PXEA_LOCUS12167</name>
</gene>
<evidence type="ECO:0000313" key="2">
    <source>
        <dbReference type="Proteomes" id="UP000784294"/>
    </source>
</evidence>
<organism evidence="1 2">
    <name type="scientific">Protopolystoma xenopodis</name>
    <dbReference type="NCBI Taxonomy" id="117903"/>
    <lineage>
        <taxon>Eukaryota</taxon>
        <taxon>Metazoa</taxon>
        <taxon>Spiralia</taxon>
        <taxon>Lophotrochozoa</taxon>
        <taxon>Platyhelminthes</taxon>
        <taxon>Monogenea</taxon>
        <taxon>Polyopisthocotylea</taxon>
        <taxon>Polystomatidea</taxon>
        <taxon>Polystomatidae</taxon>
        <taxon>Protopolystoma</taxon>
    </lineage>
</organism>
<dbReference type="EMBL" id="CAAALY010038375">
    <property type="protein sequence ID" value="VEL18727.1"/>
    <property type="molecule type" value="Genomic_DNA"/>
</dbReference>
<dbReference type="OrthoDB" id="25179at2759"/>
<protein>
    <submittedName>
        <fullName evidence="1">Uncharacterized protein</fullName>
    </submittedName>
</protein>
<dbReference type="AlphaFoldDB" id="A0A3S5FDG8"/>
<reference evidence="1" key="1">
    <citation type="submission" date="2018-11" db="EMBL/GenBank/DDBJ databases">
        <authorList>
            <consortium name="Pathogen Informatics"/>
        </authorList>
    </citation>
    <scope>NUCLEOTIDE SEQUENCE</scope>
</reference>
<dbReference type="Proteomes" id="UP000784294">
    <property type="component" value="Unassembled WGS sequence"/>
</dbReference>
<keyword evidence="2" id="KW-1185">Reference proteome</keyword>
<evidence type="ECO:0000313" key="1">
    <source>
        <dbReference type="EMBL" id="VEL18727.1"/>
    </source>
</evidence>
<proteinExistence type="predicted"/>
<accession>A0A3S5FDG8</accession>
<name>A0A3S5FDG8_9PLAT</name>
<sequence>MGLMLQNLIALHQGNRLYFSQPPSDEFAKLYRPEEHGQIINFWRCWKHFLIIHVFVKQEKMDPERAGLVC</sequence>